<dbReference type="eggNOG" id="COG0697">
    <property type="taxonomic scope" value="Bacteria"/>
</dbReference>
<evidence type="ECO:0000259" key="7">
    <source>
        <dbReference type="Pfam" id="PF00892"/>
    </source>
</evidence>
<dbReference type="PANTHER" id="PTHR32322:SF2">
    <property type="entry name" value="EAMA DOMAIN-CONTAINING PROTEIN"/>
    <property type="match status" value="1"/>
</dbReference>
<comment type="subcellular location">
    <subcellularLocation>
        <location evidence="1">Membrane</location>
        <topology evidence="1">Multi-pass membrane protein</topology>
    </subcellularLocation>
</comment>
<feature type="domain" description="EamA" evidence="7">
    <location>
        <begin position="162"/>
        <end position="296"/>
    </location>
</feature>
<feature type="transmembrane region" description="Helical" evidence="6">
    <location>
        <begin position="130"/>
        <end position="148"/>
    </location>
</feature>
<feature type="transmembrane region" description="Helical" evidence="6">
    <location>
        <begin position="75"/>
        <end position="96"/>
    </location>
</feature>
<dbReference type="HOGENOM" id="CLU_033863_5_3_6"/>
<feature type="transmembrane region" description="Helical" evidence="6">
    <location>
        <begin position="191"/>
        <end position="211"/>
    </location>
</feature>
<feature type="transmembrane region" description="Helical" evidence="6">
    <location>
        <begin position="255"/>
        <end position="273"/>
    </location>
</feature>
<comment type="caution">
    <text evidence="8">The sequence shown here is derived from an EMBL/GenBank/DDBJ whole genome shotgun (WGS) entry which is preliminary data.</text>
</comment>
<evidence type="ECO:0000256" key="5">
    <source>
        <dbReference type="ARBA" id="ARBA00023136"/>
    </source>
</evidence>
<dbReference type="PANTHER" id="PTHR32322">
    <property type="entry name" value="INNER MEMBRANE TRANSPORTER"/>
    <property type="match status" value="1"/>
</dbReference>
<feature type="transmembrane region" description="Helical" evidence="6">
    <location>
        <begin position="12"/>
        <end position="33"/>
    </location>
</feature>
<feature type="transmembrane region" description="Helical" evidence="6">
    <location>
        <begin position="223"/>
        <end position="246"/>
    </location>
</feature>
<proteinExistence type="inferred from homology"/>
<evidence type="ECO:0000256" key="6">
    <source>
        <dbReference type="SAM" id="Phobius"/>
    </source>
</evidence>
<feature type="transmembrane region" description="Helical" evidence="6">
    <location>
        <begin position="102"/>
        <end position="123"/>
    </location>
</feature>
<gene>
    <name evidence="8" type="ORF">F904_00708</name>
</gene>
<feature type="transmembrane region" description="Helical" evidence="6">
    <location>
        <begin position="45"/>
        <end position="63"/>
    </location>
</feature>
<dbReference type="GO" id="GO:0016020">
    <property type="term" value="C:membrane"/>
    <property type="evidence" value="ECO:0007669"/>
    <property type="project" value="UniProtKB-SubCell"/>
</dbReference>
<dbReference type="Proteomes" id="UP000013261">
    <property type="component" value="Unassembled WGS sequence"/>
</dbReference>
<dbReference type="InterPro" id="IPR037185">
    <property type="entry name" value="EmrE-like"/>
</dbReference>
<dbReference type="InterPro" id="IPR050638">
    <property type="entry name" value="AA-Vitamin_Transporters"/>
</dbReference>
<name>N9LEK7_9GAMM</name>
<keyword evidence="5 6" id="KW-0472">Membrane</keyword>
<feature type="transmembrane region" description="Helical" evidence="6">
    <location>
        <begin position="160"/>
        <end position="179"/>
    </location>
</feature>
<feature type="transmembrane region" description="Helical" evidence="6">
    <location>
        <begin position="279"/>
        <end position="298"/>
    </location>
</feature>
<organism evidence="8 9">
    <name type="scientific">Acinetobacter dispersus</name>
    <dbReference type="NCBI Taxonomy" id="70348"/>
    <lineage>
        <taxon>Bacteria</taxon>
        <taxon>Pseudomonadati</taxon>
        <taxon>Pseudomonadota</taxon>
        <taxon>Gammaproteobacteria</taxon>
        <taxon>Moraxellales</taxon>
        <taxon>Moraxellaceae</taxon>
        <taxon>Acinetobacter</taxon>
    </lineage>
</organism>
<evidence type="ECO:0000313" key="8">
    <source>
        <dbReference type="EMBL" id="ENW94737.1"/>
    </source>
</evidence>
<dbReference type="Pfam" id="PF00892">
    <property type="entry name" value="EamA"/>
    <property type="match status" value="2"/>
</dbReference>
<evidence type="ECO:0000256" key="3">
    <source>
        <dbReference type="ARBA" id="ARBA00022692"/>
    </source>
</evidence>
<evidence type="ECO:0000313" key="9">
    <source>
        <dbReference type="Proteomes" id="UP000013261"/>
    </source>
</evidence>
<dbReference type="AlphaFoldDB" id="N9LEK7"/>
<feature type="domain" description="EamA" evidence="7">
    <location>
        <begin position="15"/>
        <end position="146"/>
    </location>
</feature>
<comment type="similarity">
    <text evidence="2">Belongs to the EamA transporter family.</text>
</comment>
<keyword evidence="3 6" id="KW-0812">Transmembrane</keyword>
<sequence length="315" mass="34899">MVEVIEFGSNDMNALLYALVVVIWGTTWIAISLQQQSGISASVAVFWRFFISAMVLFVFVALSRKLQKLAGKDHLFCMLQACCIFGFNFVCFYYAVQYISSGLEAVIFSMAVIFNTINARLFFSQQVSARFYPAALLGVLGIIALFWHDVVGTTLNRNTLIGIGLCILGTYGFSLGNMISTRHQKHGLDIFTTNAYGMLYGSVLMAVISWFKQDNFFPSMSFSAVSALLYLAIFGSVIGFTAYFFLVGRIGAGKAAYSTLLFPLVALVISTVWEGYHWQMNAIIGVILILCGNAIFFVKWPQTKKVQALNKPESC</sequence>
<dbReference type="SUPFAM" id="SSF103481">
    <property type="entry name" value="Multidrug resistance efflux transporter EmrE"/>
    <property type="match status" value="2"/>
</dbReference>
<dbReference type="PATRIC" id="fig|1217703.3.peg.682"/>
<evidence type="ECO:0000256" key="1">
    <source>
        <dbReference type="ARBA" id="ARBA00004141"/>
    </source>
</evidence>
<protein>
    <recommendedName>
        <fullName evidence="7">EamA domain-containing protein</fullName>
    </recommendedName>
</protein>
<keyword evidence="9" id="KW-1185">Reference proteome</keyword>
<evidence type="ECO:0000256" key="2">
    <source>
        <dbReference type="ARBA" id="ARBA00007362"/>
    </source>
</evidence>
<keyword evidence="4 6" id="KW-1133">Transmembrane helix</keyword>
<accession>N9LEK7</accession>
<dbReference type="InterPro" id="IPR000620">
    <property type="entry name" value="EamA_dom"/>
</dbReference>
<reference evidence="8 9" key="1">
    <citation type="submission" date="2013-02" db="EMBL/GenBank/DDBJ databases">
        <title>The Genome Sequence of Acinetobacter sp. ANC 4105.</title>
        <authorList>
            <consortium name="The Broad Institute Genome Sequencing Platform"/>
            <consortium name="The Broad Institute Genome Sequencing Center for Infectious Disease"/>
            <person name="Cerqueira G."/>
            <person name="Feldgarden M."/>
            <person name="Courvalin P."/>
            <person name="Perichon B."/>
            <person name="Grillot-Courvalin C."/>
            <person name="Clermont D."/>
            <person name="Rocha E."/>
            <person name="Yoon E.-J."/>
            <person name="Nemec A."/>
            <person name="Walker B."/>
            <person name="Young S.K."/>
            <person name="Zeng Q."/>
            <person name="Gargeya S."/>
            <person name="Fitzgerald M."/>
            <person name="Haas B."/>
            <person name="Abouelleil A."/>
            <person name="Alvarado L."/>
            <person name="Arachchi H.M."/>
            <person name="Berlin A.M."/>
            <person name="Chapman S.B."/>
            <person name="Dewar J."/>
            <person name="Goldberg J."/>
            <person name="Griggs A."/>
            <person name="Gujja S."/>
            <person name="Hansen M."/>
            <person name="Howarth C."/>
            <person name="Imamovic A."/>
            <person name="Larimer J."/>
            <person name="McCowan C."/>
            <person name="Murphy C."/>
            <person name="Neiman D."/>
            <person name="Pearson M."/>
            <person name="Priest M."/>
            <person name="Roberts A."/>
            <person name="Saif S."/>
            <person name="Shea T."/>
            <person name="Sisk P."/>
            <person name="Sykes S."/>
            <person name="Wortman J."/>
            <person name="Nusbaum C."/>
            <person name="Birren B."/>
        </authorList>
    </citation>
    <scope>NUCLEOTIDE SEQUENCE [LARGE SCALE GENOMIC DNA]</scope>
    <source>
        <strain evidence="8 9">ANC 4105</strain>
    </source>
</reference>
<dbReference type="EMBL" id="APRL01000007">
    <property type="protein sequence ID" value="ENW94737.1"/>
    <property type="molecule type" value="Genomic_DNA"/>
</dbReference>
<evidence type="ECO:0000256" key="4">
    <source>
        <dbReference type="ARBA" id="ARBA00022989"/>
    </source>
</evidence>